<dbReference type="Gene3D" id="3.20.20.70">
    <property type="entry name" value="Aldolase class I"/>
    <property type="match status" value="1"/>
</dbReference>
<feature type="binding site" evidence="8">
    <location>
        <begin position="79"/>
        <end position="81"/>
    </location>
    <ligand>
        <name>FMN</name>
        <dbReference type="ChEBI" id="CHEBI:58210"/>
    </ligand>
</feature>
<dbReference type="Pfam" id="PF01070">
    <property type="entry name" value="FMN_dh"/>
    <property type="match status" value="1"/>
</dbReference>
<evidence type="ECO:0000256" key="1">
    <source>
        <dbReference type="ARBA" id="ARBA00001917"/>
    </source>
</evidence>
<evidence type="ECO:0000313" key="13">
    <source>
        <dbReference type="RefSeq" id="XP_022091123.1"/>
    </source>
</evidence>
<dbReference type="PANTHER" id="PTHR10578">
    <property type="entry name" value="S -2-HYDROXY-ACID OXIDASE-RELATED"/>
    <property type="match status" value="1"/>
</dbReference>
<comment type="similarity">
    <text evidence="4">Belongs to the FMN-dependent alpha-hydroxy acid dehydrogenase family.</text>
</comment>
<evidence type="ECO:0000256" key="4">
    <source>
        <dbReference type="ARBA" id="ARBA00024042"/>
    </source>
</evidence>
<dbReference type="InterPro" id="IPR008259">
    <property type="entry name" value="FMN_hydac_DH_AS"/>
</dbReference>
<proteinExistence type="inferred from homology"/>
<evidence type="ECO:0000313" key="11">
    <source>
        <dbReference type="RefSeq" id="XP_022091121.1"/>
    </source>
</evidence>
<dbReference type="EC" id="1.1.3.15" evidence="2"/>
<dbReference type="FunFam" id="3.20.20.70:FF:000056">
    <property type="entry name" value="hydroxyacid oxidase 2"/>
    <property type="match status" value="1"/>
</dbReference>
<dbReference type="AlphaFoldDB" id="A0A8B7YEV9"/>
<dbReference type="CDD" id="cd02809">
    <property type="entry name" value="alpha_hydroxyacid_oxid_FMN"/>
    <property type="match status" value="1"/>
</dbReference>
<evidence type="ECO:0000259" key="9">
    <source>
        <dbReference type="PROSITE" id="PS51349"/>
    </source>
</evidence>
<feature type="binding site" evidence="8">
    <location>
        <position position="131"/>
    </location>
    <ligand>
        <name>FMN</name>
        <dbReference type="ChEBI" id="CHEBI:58210"/>
    </ligand>
</feature>
<evidence type="ECO:0000256" key="6">
    <source>
        <dbReference type="ARBA" id="ARBA00029327"/>
    </source>
</evidence>
<comment type="catalytic activity">
    <reaction evidence="6">
        <text>2-hydroxyoctanoate + O2 = 2-oxooctanoate + H2O2</text>
        <dbReference type="Rhea" id="RHEA:67940"/>
        <dbReference type="ChEBI" id="CHEBI:15379"/>
        <dbReference type="ChEBI" id="CHEBI:16240"/>
        <dbReference type="ChEBI" id="CHEBI:133514"/>
        <dbReference type="ChEBI" id="CHEBI:176689"/>
    </reaction>
    <physiologicalReaction direction="left-to-right" evidence="6">
        <dbReference type="Rhea" id="RHEA:67941"/>
    </physiologicalReaction>
</comment>
<dbReference type="PROSITE" id="PS51349">
    <property type="entry name" value="FMN_HYDROXY_ACID_DH_2"/>
    <property type="match status" value="1"/>
</dbReference>
<feature type="binding site" evidence="8">
    <location>
        <position position="108"/>
    </location>
    <ligand>
        <name>FMN</name>
        <dbReference type="ChEBI" id="CHEBI:58210"/>
    </ligand>
</feature>
<dbReference type="OMA" id="ASNKHDI"/>
<evidence type="ECO:0000256" key="3">
    <source>
        <dbReference type="ARBA" id="ARBA00023002"/>
    </source>
</evidence>
<dbReference type="KEGG" id="aplc:110979542"/>
<dbReference type="InterPro" id="IPR013785">
    <property type="entry name" value="Aldolase_TIM"/>
</dbReference>
<feature type="binding site" evidence="8">
    <location>
        <position position="245"/>
    </location>
    <ligand>
        <name>FMN</name>
        <dbReference type="ChEBI" id="CHEBI:58210"/>
    </ligand>
</feature>
<feature type="domain" description="FMN hydroxy acid dehydrogenase" evidence="9">
    <location>
        <begin position="1"/>
        <end position="353"/>
    </location>
</feature>
<feature type="binding site" evidence="8">
    <location>
        <position position="26"/>
    </location>
    <ligand>
        <name>glyoxylate</name>
        <dbReference type="ChEBI" id="CHEBI:36655"/>
    </ligand>
</feature>
<dbReference type="GO" id="GO:0003973">
    <property type="term" value="F:(S)-2-hydroxy-acid oxidase activity"/>
    <property type="evidence" value="ECO:0007669"/>
    <property type="project" value="UniProtKB-EC"/>
</dbReference>
<evidence type="ECO:0000256" key="5">
    <source>
        <dbReference type="ARBA" id="ARBA00029325"/>
    </source>
</evidence>
<protein>
    <recommendedName>
        <fullName evidence="2">(S)-2-hydroxy-acid oxidase</fullName>
        <ecNumber evidence="2">1.1.3.15</ecNumber>
    </recommendedName>
</protein>
<sequence length="356" mass="38663">MALTPVCVEDFEQYLKASVSDFFWEYYRSGAQDEQTLRDNPLAFQRYRLRPRCLRDVSQRDTSTSILGHRLAFPVGVSPTAAHCFAHKDGEVATARGVSSVGSAMILSMWSNRTLEDVAASVPPDTPLLLQLTILRDRSRVEAAIRRAEAAGFKALVVTVDEPMLGKRNYDNGKEVDLTGIKFPQVLRSDEQFSRDQIQFSDSRTWNDILRLKELTSLPFVLKGILTAEDAVEAVRHGAAGILVSNHGGRQLDGVPATIDVLAEIVNAVRGSGVEVYLDGGVRKGTDVLKALALGARAVFIGRPALWGLAYDGANGVEKVLGILKEELSLAMALSGCSSVADITSDLIAVPSYCKL</sequence>
<dbReference type="OrthoDB" id="25826at2759"/>
<dbReference type="PANTHER" id="PTHR10578:SF149">
    <property type="entry name" value="2-HYDROXYACID OXIDASE 2"/>
    <property type="match status" value="1"/>
</dbReference>
<dbReference type="PROSITE" id="PS00557">
    <property type="entry name" value="FMN_HYDROXY_ACID_DH_1"/>
    <property type="match status" value="1"/>
</dbReference>
<dbReference type="InterPro" id="IPR000262">
    <property type="entry name" value="FMN-dep_DH"/>
</dbReference>
<keyword evidence="10" id="KW-1185">Reference proteome</keyword>
<dbReference type="InterPro" id="IPR012133">
    <property type="entry name" value="Alpha-hydoxy_acid_DH_FMN"/>
</dbReference>
<reference evidence="11 12" key="1">
    <citation type="submission" date="2025-04" db="UniProtKB">
        <authorList>
            <consortium name="RefSeq"/>
        </authorList>
    </citation>
    <scope>IDENTIFICATION</scope>
</reference>
<feature type="binding site" evidence="8">
    <location>
        <position position="223"/>
    </location>
    <ligand>
        <name>FMN</name>
        <dbReference type="ChEBI" id="CHEBI:58210"/>
    </ligand>
</feature>
<comment type="cofactor">
    <cofactor evidence="1">
        <name>FMN</name>
        <dbReference type="ChEBI" id="CHEBI:58210"/>
    </cofactor>
</comment>
<feature type="binding site" evidence="8">
    <location>
        <position position="168"/>
    </location>
    <ligand>
        <name>glyoxylate</name>
        <dbReference type="ChEBI" id="CHEBI:36655"/>
    </ligand>
</feature>
<feature type="binding site" evidence="8">
    <location>
        <begin position="302"/>
        <end position="303"/>
    </location>
    <ligand>
        <name>FMN</name>
        <dbReference type="ChEBI" id="CHEBI:58210"/>
    </ligand>
</feature>
<dbReference type="GO" id="GO:0005782">
    <property type="term" value="C:peroxisomal matrix"/>
    <property type="evidence" value="ECO:0007669"/>
    <property type="project" value="TreeGrafter"/>
</dbReference>
<keyword evidence="3" id="KW-0560">Oxidoreductase</keyword>
<feature type="binding site" evidence="8">
    <location>
        <position position="250"/>
    </location>
    <ligand>
        <name>glyoxylate</name>
        <dbReference type="ChEBI" id="CHEBI:36655"/>
    </ligand>
</feature>
<dbReference type="Proteomes" id="UP000694845">
    <property type="component" value="Unplaced"/>
</dbReference>
<dbReference type="GO" id="GO:0001561">
    <property type="term" value="P:fatty acid alpha-oxidation"/>
    <property type="evidence" value="ECO:0007669"/>
    <property type="project" value="TreeGrafter"/>
</dbReference>
<feature type="active site" description="Proton acceptor" evidence="7">
    <location>
        <position position="247"/>
    </location>
</feature>
<keyword evidence="8" id="KW-0285">Flavoprotein</keyword>
<dbReference type="RefSeq" id="XP_022091121.1">
    <property type="nucleotide sequence ID" value="XM_022235429.1"/>
</dbReference>
<dbReference type="RefSeq" id="XP_022091123.1">
    <property type="nucleotide sequence ID" value="XM_022235431.1"/>
</dbReference>
<gene>
    <name evidence="11 12 13" type="primary">LOC110979542</name>
</gene>
<feature type="binding site" evidence="8">
    <location>
        <begin position="279"/>
        <end position="283"/>
    </location>
    <ligand>
        <name>FMN</name>
        <dbReference type="ChEBI" id="CHEBI:58210"/>
    </ligand>
</feature>
<comment type="catalytic activity">
    <reaction evidence="5">
        <text>a (2S)-2-hydroxycarboxylate + O2 = a 2-oxocarboxylate + H2O2</text>
        <dbReference type="Rhea" id="RHEA:16789"/>
        <dbReference type="ChEBI" id="CHEBI:15379"/>
        <dbReference type="ChEBI" id="CHEBI:16240"/>
        <dbReference type="ChEBI" id="CHEBI:35179"/>
        <dbReference type="ChEBI" id="CHEBI:58123"/>
        <dbReference type="EC" id="1.1.3.15"/>
    </reaction>
    <physiologicalReaction direction="left-to-right" evidence="5">
        <dbReference type="Rhea" id="RHEA:16790"/>
    </physiologicalReaction>
</comment>
<evidence type="ECO:0000256" key="8">
    <source>
        <dbReference type="PIRSR" id="PIRSR000138-2"/>
    </source>
</evidence>
<dbReference type="GeneID" id="110979542"/>
<dbReference type="PIRSF" id="PIRSF000138">
    <property type="entry name" value="Al-hdrx_acd_dh"/>
    <property type="match status" value="1"/>
</dbReference>
<keyword evidence="8" id="KW-0288">FMN</keyword>
<evidence type="ECO:0000313" key="12">
    <source>
        <dbReference type="RefSeq" id="XP_022091122.1"/>
    </source>
</evidence>
<dbReference type="GO" id="GO:0010181">
    <property type="term" value="F:FMN binding"/>
    <property type="evidence" value="ECO:0007669"/>
    <property type="project" value="InterPro"/>
</dbReference>
<dbReference type="RefSeq" id="XP_022091122.1">
    <property type="nucleotide sequence ID" value="XM_022235430.1"/>
</dbReference>
<organism evidence="10 12">
    <name type="scientific">Acanthaster planci</name>
    <name type="common">Crown-of-thorns starfish</name>
    <dbReference type="NCBI Taxonomy" id="133434"/>
    <lineage>
        <taxon>Eukaryota</taxon>
        <taxon>Metazoa</taxon>
        <taxon>Echinodermata</taxon>
        <taxon>Eleutherozoa</taxon>
        <taxon>Asterozoa</taxon>
        <taxon>Asteroidea</taxon>
        <taxon>Valvatacea</taxon>
        <taxon>Valvatida</taxon>
        <taxon>Acanthasteridae</taxon>
        <taxon>Acanthaster</taxon>
    </lineage>
</organism>
<evidence type="ECO:0000256" key="7">
    <source>
        <dbReference type="PIRSR" id="PIRSR000138-1"/>
    </source>
</evidence>
<feature type="binding site" evidence="8">
    <location>
        <position position="159"/>
    </location>
    <ligand>
        <name>FMN</name>
        <dbReference type="ChEBI" id="CHEBI:58210"/>
    </ligand>
</feature>
<accession>A0A8B7YEV9</accession>
<dbReference type="InterPro" id="IPR037396">
    <property type="entry name" value="FMN_HAD"/>
</dbReference>
<evidence type="ECO:0000313" key="10">
    <source>
        <dbReference type="Proteomes" id="UP000694845"/>
    </source>
</evidence>
<name>A0A8B7YEV9_ACAPL</name>
<dbReference type="SUPFAM" id="SSF51395">
    <property type="entry name" value="FMN-linked oxidoreductases"/>
    <property type="match status" value="1"/>
</dbReference>
<feature type="binding site" evidence="8">
    <location>
        <position position="247"/>
    </location>
    <ligand>
        <name>glyoxylate</name>
        <dbReference type="ChEBI" id="CHEBI:36655"/>
    </ligand>
</feature>
<evidence type="ECO:0000256" key="2">
    <source>
        <dbReference type="ARBA" id="ARBA00013087"/>
    </source>
</evidence>